<reference evidence="2 3" key="1">
    <citation type="submission" date="2019-10" db="EMBL/GenBank/DDBJ databases">
        <authorList>
            <person name="Palmer J.M."/>
        </authorList>
    </citation>
    <scope>NUCLEOTIDE SEQUENCE [LARGE SCALE GENOMIC DNA]</scope>
    <source>
        <strain evidence="2 3">TWF506</strain>
    </source>
</reference>
<comment type="caution">
    <text evidence="2">The sequence shown here is derived from an EMBL/GenBank/DDBJ whole genome shotgun (WGS) entry which is preliminary data.</text>
</comment>
<dbReference type="AlphaFoldDB" id="A0AAN8RJC8"/>
<evidence type="ECO:0000313" key="3">
    <source>
        <dbReference type="Proteomes" id="UP001307849"/>
    </source>
</evidence>
<proteinExistence type="predicted"/>
<dbReference type="InterPro" id="IPR001810">
    <property type="entry name" value="F-box_dom"/>
</dbReference>
<keyword evidence="3" id="KW-1185">Reference proteome</keyword>
<evidence type="ECO:0000259" key="1">
    <source>
        <dbReference type="PROSITE" id="PS50181"/>
    </source>
</evidence>
<organism evidence="2 3">
    <name type="scientific">Arthrobotrys conoides</name>
    <dbReference type="NCBI Taxonomy" id="74498"/>
    <lineage>
        <taxon>Eukaryota</taxon>
        <taxon>Fungi</taxon>
        <taxon>Dikarya</taxon>
        <taxon>Ascomycota</taxon>
        <taxon>Pezizomycotina</taxon>
        <taxon>Orbiliomycetes</taxon>
        <taxon>Orbiliales</taxon>
        <taxon>Orbiliaceae</taxon>
        <taxon>Arthrobotrys</taxon>
    </lineage>
</organism>
<accession>A0AAN8RJC8</accession>
<gene>
    <name evidence="2" type="ORF">TWF506_003095</name>
</gene>
<dbReference type="PROSITE" id="PS50181">
    <property type="entry name" value="FBOX"/>
    <property type="match status" value="1"/>
</dbReference>
<dbReference type="EMBL" id="JAVHJM010000011">
    <property type="protein sequence ID" value="KAK6502514.1"/>
    <property type="molecule type" value="Genomic_DNA"/>
</dbReference>
<sequence length="539" mass="62162">MASLATIPYDILILVSYYLPDPDFLRLRGVCHTLRENILQTTRVEEILSKRIFFVTIEGLDELVRFSQQSPLARRLKHLVLDLTSPHFYFDFEAYEYAVSRGWRDPNENLSAALKSYAARKHSLLHGLGYGNYQSQNTGTIKKRISSSISALLKALPLRGEIKTKVSSRVDRKLFLTDNRALVQRLEEALRNLPNVSTLEFTHTYGQWYPYSYLGSEEWQYMASAWERFDPHLSQLAPDWRTKVHDLDLIEYFKPLEAECHKKTIYADTLMAFTKAGVKLSQITTNSILAYNSAAFKLSQFHGEINDPEPWIDRYRDVFKNLRVIHLVLIPTAENPALSPVFLPAMENIEVLRITFETDTSHFPETQPAFPFPCGFRLPKLQTLEISLTVVTLANITNFLIHHKDTLKTFRTIYGLAYTQQSRTQLVEFLKELYNHMALIEFYIGLDVLPFTVDPELQYSRAPRHIGSLNCFGIQAYGDWKNDTAAPFQFCTQFSHPGDTFRHEYLDPAPRLKWAELIHNVESIEFESPPPGALGCCYR</sequence>
<feature type="domain" description="F-box" evidence="1">
    <location>
        <begin position="1"/>
        <end position="51"/>
    </location>
</feature>
<dbReference type="CDD" id="cd09917">
    <property type="entry name" value="F-box_SF"/>
    <property type="match status" value="1"/>
</dbReference>
<protein>
    <recommendedName>
        <fullName evidence="1">F-box domain-containing protein</fullName>
    </recommendedName>
</protein>
<dbReference type="Proteomes" id="UP001307849">
    <property type="component" value="Unassembled WGS sequence"/>
</dbReference>
<name>A0AAN8RJC8_9PEZI</name>
<evidence type="ECO:0000313" key="2">
    <source>
        <dbReference type="EMBL" id="KAK6502514.1"/>
    </source>
</evidence>